<evidence type="ECO:0000256" key="3">
    <source>
        <dbReference type="ARBA" id="ARBA00022475"/>
    </source>
</evidence>
<evidence type="ECO:0000256" key="6">
    <source>
        <dbReference type="ARBA" id="ARBA00022692"/>
    </source>
</evidence>
<dbReference type="Pfam" id="PF12019">
    <property type="entry name" value="GspH"/>
    <property type="match status" value="1"/>
</dbReference>
<dbReference type="RefSeq" id="WP_354009959.1">
    <property type="nucleotide sequence ID" value="NZ_JBEWTA010000001.1"/>
</dbReference>
<evidence type="ECO:0000256" key="8">
    <source>
        <dbReference type="ARBA" id="ARBA00023136"/>
    </source>
</evidence>
<keyword evidence="8 11" id="KW-0472">Membrane</keyword>
<keyword evidence="14" id="KW-1185">Reference proteome</keyword>
<proteinExistence type="inferred from homology"/>
<dbReference type="Pfam" id="PF07963">
    <property type="entry name" value="N_methyl"/>
    <property type="match status" value="1"/>
</dbReference>
<organism evidence="13 14">
    <name type="scientific">Endozoicomonas lisbonensis</name>
    <dbReference type="NCBI Taxonomy" id="3120522"/>
    <lineage>
        <taxon>Bacteria</taxon>
        <taxon>Pseudomonadati</taxon>
        <taxon>Pseudomonadota</taxon>
        <taxon>Gammaproteobacteria</taxon>
        <taxon>Oceanospirillales</taxon>
        <taxon>Endozoicomonadaceae</taxon>
        <taxon>Endozoicomonas</taxon>
    </lineage>
</organism>
<comment type="caution">
    <text evidence="13">The sequence shown here is derived from an EMBL/GenBank/DDBJ whole genome shotgun (WGS) entry which is preliminary data.</text>
</comment>
<dbReference type="EMBL" id="JBEWTB010000002">
    <property type="protein sequence ID" value="MET4755543.1"/>
    <property type="molecule type" value="Genomic_DNA"/>
</dbReference>
<evidence type="ECO:0000256" key="11">
    <source>
        <dbReference type="SAM" id="Phobius"/>
    </source>
</evidence>
<dbReference type="Proteomes" id="UP001549366">
    <property type="component" value="Unassembled WGS sequence"/>
</dbReference>
<keyword evidence="3" id="KW-1003">Cell membrane</keyword>
<evidence type="ECO:0000256" key="5">
    <source>
        <dbReference type="ARBA" id="ARBA00022519"/>
    </source>
</evidence>
<gene>
    <name evidence="13" type="ORF">V5J35_000735</name>
</gene>
<keyword evidence="7 11" id="KW-1133">Transmembrane helix</keyword>
<dbReference type="InterPro" id="IPR045584">
    <property type="entry name" value="Pilin-like"/>
</dbReference>
<feature type="transmembrane region" description="Helical" evidence="11">
    <location>
        <begin position="21"/>
        <end position="39"/>
    </location>
</feature>
<protein>
    <recommendedName>
        <fullName evidence="2">Type II secretion system protein H</fullName>
    </recommendedName>
    <alternativeName>
        <fullName evidence="10">General secretion pathway protein H</fullName>
    </alternativeName>
</protein>
<dbReference type="SUPFAM" id="SSF54523">
    <property type="entry name" value="Pili subunits"/>
    <property type="match status" value="1"/>
</dbReference>
<dbReference type="Gene3D" id="3.55.40.10">
    <property type="entry name" value="minor pseudopilin epsh domain"/>
    <property type="match status" value="1"/>
</dbReference>
<evidence type="ECO:0000313" key="13">
    <source>
        <dbReference type="EMBL" id="MET4755543.1"/>
    </source>
</evidence>
<dbReference type="InterPro" id="IPR012902">
    <property type="entry name" value="N_methyl_site"/>
</dbReference>
<keyword evidence="4" id="KW-0488">Methylation</keyword>
<comment type="subcellular location">
    <subcellularLocation>
        <location evidence="1">Cell inner membrane</location>
        <topology evidence="1">Single-pass membrane protein</topology>
    </subcellularLocation>
</comment>
<reference evidence="13 14" key="1">
    <citation type="submission" date="2024-06" db="EMBL/GenBank/DDBJ databases">
        <title>Genomic Encyclopedia of Type Strains, Phase V (KMG-V): Genome sequencing to study the core and pangenomes of soil and plant-associated prokaryotes.</title>
        <authorList>
            <person name="Whitman W."/>
        </authorList>
    </citation>
    <scope>NUCLEOTIDE SEQUENCE [LARGE SCALE GENOMIC DNA]</scope>
    <source>
        <strain evidence="13 14">NE40</strain>
    </source>
</reference>
<comment type="similarity">
    <text evidence="9">Belongs to the GSP H family.</text>
</comment>
<keyword evidence="5" id="KW-0997">Cell inner membrane</keyword>
<name>A0ABV2SCQ7_9GAMM</name>
<evidence type="ECO:0000259" key="12">
    <source>
        <dbReference type="Pfam" id="PF12019"/>
    </source>
</evidence>
<evidence type="ECO:0000256" key="7">
    <source>
        <dbReference type="ARBA" id="ARBA00022989"/>
    </source>
</evidence>
<keyword evidence="6 11" id="KW-0812">Transmembrane</keyword>
<evidence type="ECO:0000256" key="10">
    <source>
        <dbReference type="ARBA" id="ARBA00030775"/>
    </source>
</evidence>
<feature type="domain" description="General secretion pathway GspH" evidence="12">
    <location>
        <begin position="55"/>
        <end position="170"/>
    </location>
</feature>
<evidence type="ECO:0000256" key="9">
    <source>
        <dbReference type="ARBA" id="ARBA00025772"/>
    </source>
</evidence>
<accession>A0ABV2SCQ7</accession>
<evidence type="ECO:0000256" key="1">
    <source>
        <dbReference type="ARBA" id="ARBA00004377"/>
    </source>
</evidence>
<sequence>MSVQRTYKSPRGCTPAKGFTLLEIMIAVLLMGILVSITAQMGSLVESSRLGFYSQRLYASAKLTRSEAIKRGERVSICRSVNGTDCDVSDTNWSAGWIVFVNPNDNDTVDTGEEVIRVFNAMDTLRITWSAGNRLTFIPRGSAATNGFFTVCTDGLTATAQQTVTVTASGQIRKASATGDCT</sequence>
<evidence type="ECO:0000256" key="4">
    <source>
        <dbReference type="ARBA" id="ARBA00022481"/>
    </source>
</evidence>
<evidence type="ECO:0000256" key="2">
    <source>
        <dbReference type="ARBA" id="ARBA00021549"/>
    </source>
</evidence>
<dbReference type="InterPro" id="IPR022346">
    <property type="entry name" value="T2SS_GspH"/>
</dbReference>
<dbReference type="NCBIfam" id="TIGR02532">
    <property type="entry name" value="IV_pilin_GFxxxE"/>
    <property type="match status" value="1"/>
</dbReference>
<evidence type="ECO:0000313" key="14">
    <source>
        <dbReference type="Proteomes" id="UP001549366"/>
    </source>
</evidence>
<dbReference type="PROSITE" id="PS00409">
    <property type="entry name" value="PROKAR_NTER_METHYL"/>
    <property type="match status" value="1"/>
</dbReference>